<evidence type="ECO:0000313" key="2">
    <source>
        <dbReference type="Proteomes" id="UP001054837"/>
    </source>
</evidence>
<sequence length="104" mass="11650">MRDESKSGSTQVRVLSIIFEWSPLSDHSFSFSRKTKVTEFLSPDLTLLVDGYEAGPAAQRNTSRRPVTDKTPSACLQEEMLVLFRGKDSFGLVAEAKKQYKMSS</sequence>
<organism evidence="1 2">
    <name type="scientific">Caerostris darwini</name>
    <dbReference type="NCBI Taxonomy" id="1538125"/>
    <lineage>
        <taxon>Eukaryota</taxon>
        <taxon>Metazoa</taxon>
        <taxon>Ecdysozoa</taxon>
        <taxon>Arthropoda</taxon>
        <taxon>Chelicerata</taxon>
        <taxon>Arachnida</taxon>
        <taxon>Araneae</taxon>
        <taxon>Araneomorphae</taxon>
        <taxon>Entelegynae</taxon>
        <taxon>Araneoidea</taxon>
        <taxon>Araneidae</taxon>
        <taxon>Caerostris</taxon>
    </lineage>
</organism>
<comment type="caution">
    <text evidence="1">The sequence shown here is derived from an EMBL/GenBank/DDBJ whole genome shotgun (WGS) entry which is preliminary data.</text>
</comment>
<accession>A0AAV4X3Q9</accession>
<protein>
    <submittedName>
        <fullName evidence="1">Uncharacterized protein</fullName>
    </submittedName>
</protein>
<proteinExistence type="predicted"/>
<evidence type="ECO:0000313" key="1">
    <source>
        <dbReference type="EMBL" id="GIY89169.1"/>
    </source>
</evidence>
<dbReference type="Proteomes" id="UP001054837">
    <property type="component" value="Unassembled WGS sequence"/>
</dbReference>
<dbReference type="AlphaFoldDB" id="A0AAV4X3Q9"/>
<keyword evidence="2" id="KW-1185">Reference proteome</keyword>
<gene>
    <name evidence="1" type="ORF">CDAR_33261</name>
</gene>
<name>A0AAV4X3Q9_9ARAC</name>
<reference evidence="1 2" key="1">
    <citation type="submission" date="2021-06" db="EMBL/GenBank/DDBJ databases">
        <title>Caerostris darwini draft genome.</title>
        <authorList>
            <person name="Kono N."/>
            <person name="Arakawa K."/>
        </authorList>
    </citation>
    <scope>NUCLEOTIDE SEQUENCE [LARGE SCALE GENOMIC DNA]</scope>
</reference>
<dbReference type="EMBL" id="BPLQ01015589">
    <property type="protein sequence ID" value="GIY89169.1"/>
    <property type="molecule type" value="Genomic_DNA"/>
</dbReference>